<protein>
    <submittedName>
        <fullName evidence="3">Uncharacterized protein</fullName>
    </submittedName>
</protein>
<name>W9VXT7_9GAMM</name>
<feature type="transmembrane region" description="Helical" evidence="2">
    <location>
        <begin position="100"/>
        <end position="121"/>
    </location>
</feature>
<keyword evidence="2" id="KW-0472">Membrane</keyword>
<comment type="caution">
    <text evidence="3">The sequence shown here is derived from an EMBL/GenBank/DDBJ whole genome shotgun (WGS) entry which is preliminary data.</text>
</comment>
<organism evidence="3 4">
    <name type="scientific">Imhoffiella purpurea</name>
    <dbReference type="NCBI Taxonomy" id="1249627"/>
    <lineage>
        <taxon>Bacteria</taxon>
        <taxon>Pseudomonadati</taxon>
        <taxon>Pseudomonadota</taxon>
        <taxon>Gammaproteobacteria</taxon>
        <taxon>Chromatiales</taxon>
        <taxon>Chromatiaceae</taxon>
        <taxon>Imhoffiella</taxon>
    </lineage>
</organism>
<feature type="compositionally biased region" description="Basic and acidic residues" evidence="1">
    <location>
        <begin position="8"/>
        <end position="28"/>
    </location>
</feature>
<evidence type="ECO:0000313" key="4">
    <source>
        <dbReference type="Proteomes" id="UP000019460"/>
    </source>
</evidence>
<dbReference type="EMBL" id="AONC01000028">
    <property type="protein sequence ID" value="EXJ15230.1"/>
    <property type="molecule type" value="Genomic_DNA"/>
</dbReference>
<feature type="transmembrane region" description="Helical" evidence="2">
    <location>
        <begin position="141"/>
        <end position="159"/>
    </location>
</feature>
<sequence>MTGSAPTTRDDALAKPEPSHPIDNDKATHGRRIRTAGDRRRWRNSITATRRVSIQPRVGKGEESDAANSASGGLALSPFAKQPIRCPMTSPYDLLWSSQFLWAVGLGLYVLAVLFLTRIPYEAMVARGMEPIRACYYDRKIVHMLAGGVGSLMVPLVFTDPWYPLVAGLLLTLFTNLAHATGLRLYWFQTEENRNDVKFALMWASSVSALWWLLDNPWLAILPSLYMAFGDGITGVVRNALIRKRSKSPIGNVFMLLLCAPMGWYIGGMADPAIPLWGLISAVVATVVERYEFGPIDDNILITVAASAVLLIGTAAGPLV</sequence>
<feature type="region of interest" description="Disordered" evidence="1">
    <location>
        <begin position="1"/>
        <end position="40"/>
    </location>
</feature>
<feature type="transmembrane region" description="Helical" evidence="2">
    <location>
        <begin position="199"/>
        <end position="214"/>
    </location>
</feature>
<gene>
    <name evidence="3" type="ORF">D779_1528</name>
</gene>
<keyword evidence="2" id="KW-1133">Transmembrane helix</keyword>
<evidence type="ECO:0000313" key="3">
    <source>
        <dbReference type="EMBL" id="EXJ15230.1"/>
    </source>
</evidence>
<keyword evidence="4" id="KW-1185">Reference proteome</keyword>
<reference evidence="3 4" key="1">
    <citation type="submission" date="2012-11" db="EMBL/GenBank/DDBJ databases">
        <title>Genome assembly of Thiorhodococcus sp. AK35.</title>
        <authorList>
            <person name="Nupur N."/>
            <person name="Khatri I."/>
            <person name="Subramanian S."/>
            <person name="Pinnaka A."/>
        </authorList>
    </citation>
    <scope>NUCLEOTIDE SEQUENCE [LARGE SCALE GENOMIC DNA]</scope>
    <source>
        <strain evidence="3 4">AK35</strain>
    </source>
</reference>
<feature type="transmembrane region" description="Helical" evidence="2">
    <location>
        <begin position="220"/>
        <end position="237"/>
    </location>
</feature>
<dbReference type="eggNOG" id="COG0170">
    <property type="taxonomic scope" value="Bacteria"/>
</dbReference>
<evidence type="ECO:0000256" key="1">
    <source>
        <dbReference type="SAM" id="MobiDB-lite"/>
    </source>
</evidence>
<dbReference type="STRING" id="1249627.D779_1528"/>
<dbReference type="Proteomes" id="UP000019460">
    <property type="component" value="Unassembled WGS sequence"/>
</dbReference>
<accession>W9VXT7</accession>
<feature type="transmembrane region" description="Helical" evidence="2">
    <location>
        <begin position="300"/>
        <end position="319"/>
    </location>
</feature>
<dbReference type="AlphaFoldDB" id="W9VXT7"/>
<evidence type="ECO:0000256" key="2">
    <source>
        <dbReference type="SAM" id="Phobius"/>
    </source>
</evidence>
<keyword evidence="2" id="KW-0812">Transmembrane</keyword>
<feature type="transmembrane region" description="Helical" evidence="2">
    <location>
        <begin position="165"/>
        <end position="187"/>
    </location>
</feature>
<proteinExistence type="predicted"/>
<feature type="transmembrane region" description="Helical" evidence="2">
    <location>
        <begin position="249"/>
        <end position="266"/>
    </location>
</feature>